<proteinExistence type="predicted"/>
<gene>
    <name evidence="1" type="ORF">NDU88_004075</name>
</gene>
<keyword evidence="2" id="KW-1185">Reference proteome</keyword>
<dbReference type="Proteomes" id="UP001066276">
    <property type="component" value="Chromosome 2_1"/>
</dbReference>
<accession>A0AAV7VHS3</accession>
<reference evidence="1" key="1">
    <citation type="journal article" date="2022" name="bioRxiv">
        <title>Sequencing and chromosome-scale assembly of the giantPleurodeles waltlgenome.</title>
        <authorList>
            <person name="Brown T."/>
            <person name="Elewa A."/>
            <person name="Iarovenko S."/>
            <person name="Subramanian E."/>
            <person name="Araus A.J."/>
            <person name="Petzold A."/>
            <person name="Susuki M."/>
            <person name="Suzuki K.-i.T."/>
            <person name="Hayashi T."/>
            <person name="Toyoda A."/>
            <person name="Oliveira C."/>
            <person name="Osipova E."/>
            <person name="Leigh N.D."/>
            <person name="Simon A."/>
            <person name="Yun M.H."/>
        </authorList>
    </citation>
    <scope>NUCLEOTIDE SEQUENCE</scope>
    <source>
        <strain evidence="1">20211129_DDA</strain>
        <tissue evidence="1">Liver</tissue>
    </source>
</reference>
<organism evidence="1 2">
    <name type="scientific">Pleurodeles waltl</name>
    <name type="common">Iberian ribbed newt</name>
    <dbReference type="NCBI Taxonomy" id="8319"/>
    <lineage>
        <taxon>Eukaryota</taxon>
        <taxon>Metazoa</taxon>
        <taxon>Chordata</taxon>
        <taxon>Craniata</taxon>
        <taxon>Vertebrata</taxon>
        <taxon>Euteleostomi</taxon>
        <taxon>Amphibia</taxon>
        <taxon>Batrachia</taxon>
        <taxon>Caudata</taxon>
        <taxon>Salamandroidea</taxon>
        <taxon>Salamandridae</taxon>
        <taxon>Pleurodelinae</taxon>
        <taxon>Pleurodeles</taxon>
    </lineage>
</organism>
<dbReference type="AlphaFoldDB" id="A0AAV7VHS3"/>
<evidence type="ECO:0000313" key="1">
    <source>
        <dbReference type="EMBL" id="KAJ1200249.1"/>
    </source>
</evidence>
<protein>
    <submittedName>
        <fullName evidence="1">Uncharacterized protein</fullName>
    </submittedName>
</protein>
<name>A0AAV7VHS3_PLEWA</name>
<sequence length="106" mass="11611">MRRVPQKSEEGEPNVLKSVWLTQRSANKALAFETGRHSKVTPGTRVTPLQDLKILSRGPLSFVFLSNGTPSSSSSNRIMPCLSRVVGPGLILVGRRTERTHISVTT</sequence>
<dbReference type="EMBL" id="JANPWB010000003">
    <property type="protein sequence ID" value="KAJ1200249.1"/>
    <property type="molecule type" value="Genomic_DNA"/>
</dbReference>
<comment type="caution">
    <text evidence="1">The sequence shown here is derived from an EMBL/GenBank/DDBJ whole genome shotgun (WGS) entry which is preliminary data.</text>
</comment>
<evidence type="ECO:0000313" key="2">
    <source>
        <dbReference type="Proteomes" id="UP001066276"/>
    </source>
</evidence>